<evidence type="ECO:0000259" key="3">
    <source>
        <dbReference type="Pfam" id="PF12708"/>
    </source>
</evidence>
<dbReference type="InterPro" id="IPR012334">
    <property type="entry name" value="Pectin_lyas_fold"/>
</dbReference>
<feature type="domain" description="Rhamnogalacturonase A/B/Epimerase-like pectate lyase" evidence="3">
    <location>
        <begin position="55"/>
        <end position="116"/>
    </location>
</feature>
<dbReference type="Pfam" id="PF12708">
    <property type="entry name" value="Pect-lyase_RHGA_epim"/>
    <property type="match status" value="1"/>
</dbReference>
<dbReference type="InterPro" id="IPR024535">
    <property type="entry name" value="RHGA/B-epi-like_pectate_lyase"/>
</dbReference>
<proteinExistence type="predicted"/>
<feature type="signal peptide" evidence="2">
    <location>
        <begin position="1"/>
        <end position="32"/>
    </location>
</feature>
<dbReference type="SUPFAM" id="SSF51126">
    <property type="entry name" value="Pectin lyase-like"/>
    <property type="match status" value="1"/>
</dbReference>
<keyword evidence="5" id="KW-1185">Reference proteome</keyword>
<reference evidence="4 5" key="1">
    <citation type="journal article" date="2019" name="Emerg. Microbes Infect.">
        <title>Comprehensive subspecies identification of 175 nontuberculous mycobacteria species based on 7547 genomic profiles.</title>
        <authorList>
            <person name="Matsumoto Y."/>
            <person name="Kinjo T."/>
            <person name="Motooka D."/>
            <person name="Nabeya D."/>
            <person name="Jung N."/>
            <person name="Uechi K."/>
            <person name="Horii T."/>
            <person name="Iida T."/>
            <person name="Fujita J."/>
            <person name="Nakamura S."/>
        </authorList>
    </citation>
    <scope>NUCLEOTIDE SEQUENCE [LARGE SCALE GENOMIC DNA]</scope>
    <source>
        <strain evidence="4 5">JCM 13392</strain>
    </source>
</reference>
<sequence>MAPVRRRSLIRSIAVAGAATELALVTSACAKAEPVVPKDDASTVSEFEPAAKNPHEFGAVGDGEHDDTSAVQAAYEAAAAEGGVVEFTDGEYSIPGNLEVLEPISIRGRGRKVTITGGEVIFGPSGYDSDRGGVDFSGTKISGITFSRRDDYGKNRCLVLRNVRGLDVIGNTFSSAGKGIAVEAVDGNNKFHTTAMIRISQNRFDRLRFGIYADSDRWDRYSDWQVIDNYFNFCSDTSVWIDSSADGALGGVDGLTFTGNVLFSQNYSRYEEPLFVEKRYNLRVGKSNWICISDNNFFEAGLSAVYLSNAQHFTFVGNNVAWPGQRELADCLEIHDGSPVGTIQGNTFAQWTRAAVGLYNLDDFSRIEVGQNGWRWDPNPPSWTGQGDLPGYRVLAEGEGGGFPSIRDFQPTGAFDEVKGSAQIQSRDVKSAKSGVSGSSRRSSRVEGPESVFRIADITGARTFGGLITVSAFNSQDESLMATYLLFVSSHGSKCTVIESGGYTDGAEESHPSFTWTLSGPDLVATPVGKANGVYHFDALAIGAVASL</sequence>
<evidence type="ECO:0000313" key="5">
    <source>
        <dbReference type="Proteomes" id="UP000465241"/>
    </source>
</evidence>
<evidence type="ECO:0000256" key="2">
    <source>
        <dbReference type="SAM" id="SignalP"/>
    </source>
</evidence>
<accession>A0A7I9WW15</accession>
<feature type="chain" id="PRO_5029572850" description="Rhamnogalacturonase A/B/Epimerase-like pectate lyase domain-containing protein" evidence="2">
    <location>
        <begin position="33"/>
        <end position="548"/>
    </location>
</feature>
<dbReference type="Proteomes" id="UP000465241">
    <property type="component" value="Unassembled WGS sequence"/>
</dbReference>
<keyword evidence="2" id="KW-0732">Signal</keyword>
<evidence type="ECO:0000313" key="4">
    <source>
        <dbReference type="EMBL" id="GFG61407.1"/>
    </source>
</evidence>
<dbReference type="EMBL" id="BLKT01000003">
    <property type="protein sequence ID" value="GFG61407.1"/>
    <property type="molecule type" value="Genomic_DNA"/>
</dbReference>
<feature type="region of interest" description="Disordered" evidence="1">
    <location>
        <begin position="420"/>
        <end position="445"/>
    </location>
</feature>
<comment type="caution">
    <text evidence="4">The sequence shown here is derived from an EMBL/GenBank/DDBJ whole genome shotgun (WGS) entry which is preliminary data.</text>
</comment>
<dbReference type="Gene3D" id="2.160.20.10">
    <property type="entry name" value="Single-stranded right-handed beta-helix, Pectin lyase-like"/>
    <property type="match status" value="1"/>
</dbReference>
<name>A0A7I9WW15_9MYCO</name>
<evidence type="ECO:0000256" key="1">
    <source>
        <dbReference type="SAM" id="MobiDB-lite"/>
    </source>
</evidence>
<gene>
    <name evidence="4" type="ORF">MMUR_55430</name>
</gene>
<dbReference type="AlphaFoldDB" id="A0A7I9WW15"/>
<organism evidence="4 5">
    <name type="scientific">Mycolicibacterium murale</name>
    <dbReference type="NCBI Taxonomy" id="182220"/>
    <lineage>
        <taxon>Bacteria</taxon>
        <taxon>Bacillati</taxon>
        <taxon>Actinomycetota</taxon>
        <taxon>Actinomycetes</taxon>
        <taxon>Mycobacteriales</taxon>
        <taxon>Mycobacteriaceae</taxon>
        <taxon>Mycolicibacterium</taxon>
    </lineage>
</organism>
<dbReference type="RefSeq" id="WP_193491206.1">
    <property type="nucleotide sequence ID" value="NZ_BAAAMC010000035.1"/>
</dbReference>
<dbReference type="InterPro" id="IPR011050">
    <property type="entry name" value="Pectin_lyase_fold/virulence"/>
</dbReference>
<protein>
    <recommendedName>
        <fullName evidence="3">Rhamnogalacturonase A/B/Epimerase-like pectate lyase domain-containing protein</fullName>
    </recommendedName>
</protein>